<evidence type="ECO:0000256" key="3">
    <source>
        <dbReference type="SAM" id="SignalP"/>
    </source>
</evidence>
<evidence type="ECO:0000256" key="1">
    <source>
        <dbReference type="ARBA" id="ARBA00005964"/>
    </source>
</evidence>
<name>A0A1L9PTF8_ASPVE</name>
<evidence type="ECO:0000313" key="6">
    <source>
        <dbReference type="Proteomes" id="UP000184073"/>
    </source>
</evidence>
<evidence type="ECO:0000259" key="4">
    <source>
        <dbReference type="Pfam" id="PF00135"/>
    </source>
</evidence>
<keyword evidence="6" id="KW-1185">Reference proteome</keyword>
<keyword evidence="3" id="KW-0732">Signal</keyword>
<feature type="domain" description="Carboxylesterase type B" evidence="4">
    <location>
        <begin position="42"/>
        <end position="534"/>
    </location>
</feature>
<dbReference type="SUPFAM" id="SSF53474">
    <property type="entry name" value="alpha/beta-Hydrolases"/>
    <property type="match status" value="1"/>
</dbReference>
<reference evidence="6" key="1">
    <citation type="journal article" date="2017" name="Genome Biol.">
        <title>Comparative genomics reveals high biological diversity and specific adaptations in the industrially and medically important fungal genus Aspergillus.</title>
        <authorList>
            <person name="de Vries R.P."/>
            <person name="Riley R."/>
            <person name="Wiebenga A."/>
            <person name="Aguilar-Osorio G."/>
            <person name="Amillis S."/>
            <person name="Uchima C.A."/>
            <person name="Anderluh G."/>
            <person name="Asadollahi M."/>
            <person name="Askin M."/>
            <person name="Barry K."/>
            <person name="Battaglia E."/>
            <person name="Bayram O."/>
            <person name="Benocci T."/>
            <person name="Braus-Stromeyer S.A."/>
            <person name="Caldana C."/>
            <person name="Canovas D."/>
            <person name="Cerqueira G.C."/>
            <person name="Chen F."/>
            <person name="Chen W."/>
            <person name="Choi C."/>
            <person name="Clum A."/>
            <person name="Dos Santos R.A."/>
            <person name="Damasio A.R."/>
            <person name="Diallinas G."/>
            <person name="Emri T."/>
            <person name="Fekete E."/>
            <person name="Flipphi M."/>
            <person name="Freyberg S."/>
            <person name="Gallo A."/>
            <person name="Gournas C."/>
            <person name="Habgood R."/>
            <person name="Hainaut M."/>
            <person name="Harispe M.L."/>
            <person name="Henrissat B."/>
            <person name="Hilden K.S."/>
            <person name="Hope R."/>
            <person name="Hossain A."/>
            <person name="Karabika E."/>
            <person name="Karaffa L."/>
            <person name="Karanyi Z."/>
            <person name="Krasevec N."/>
            <person name="Kuo A."/>
            <person name="Kusch H."/>
            <person name="LaButti K."/>
            <person name="Lagendijk E.L."/>
            <person name="Lapidus A."/>
            <person name="Levasseur A."/>
            <person name="Lindquist E."/>
            <person name="Lipzen A."/>
            <person name="Logrieco A.F."/>
            <person name="MacCabe A."/>
            <person name="Maekelae M.R."/>
            <person name="Malavazi I."/>
            <person name="Melin P."/>
            <person name="Meyer V."/>
            <person name="Mielnichuk N."/>
            <person name="Miskei M."/>
            <person name="Molnar A.P."/>
            <person name="Mule G."/>
            <person name="Ngan C.Y."/>
            <person name="Orejas M."/>
            <person name="Orosz E."/>
            <person name="Ouedraogo J.P."/>
            <person name="Overkamp K.M."/>
            <person name="Park H.-S."/>
            <person name="Perrone G."/>
            <person name="Piumi F."/>
            <person name="Punt P.J."/>
            <person name="Ram A.F."/>
            <person name="Ramon A."/>
            <person name="Rauscher S."/>
            <person name="Record E."/>
            <person name="Riano-Pachon D.M."/>
            <person name="Robert V."/>
            <person name="Roehrig J."/>
            <person name="Ruller R."/>
            <person name="Salamov A."/>
            <person name="Salih N.S."/>
            <person name="Samson R.A."/>
            <person name="Sandor E."/>
            <person name="Sanguinetti M."/>
            <person name="Schuetze T."/>
            <person name="Sepcic K."/>
            <person name="Shelest E."/>
            <person name="Sherlock G."/>
            <person name="Sophianopoulou V."/>
            <person name="Squina F.M."/>
            <person name="Sun H."/>
            <person name="Susca A."/>
            <person name="Todd R.B."/>
            <person name="Tsang A."/>
            <person name="Unkles S.E."/>
            <person name="van de Wiele N."/>
            <person name="van Rossen-Uffink D."/>
            <person name="Oliveira J.V."/>
            <person name="Vesth T.C."/>
            <person name="Visser J."/>
            <person name="Yu J.-H."/>
            <person name="Zhou M."/>
            <person name="Andersen M.R."/>
            <person name="Archer D.B."/>
            <person name="Baker S.E."/>
            <person name="Benoit I."/>
            <person name="Brakhage A.A."/>
            <person name="Braus G.H."/>
            <person name="Fischer R."/>
            <person name="Frisvad J.C."/>
            <person name="Goldman G.H."/>
            <person name="Houbraken J."/>
            <person name="Oakley B."/>
            <person name="Pocsi I."/>
            <person name="Scazzocchio C."/>
            <person name="Seiboth B."/>
            <person name="vanKuyk P.A."/>
            <person name="Wortman J."/>
            <person name="Dyer P.S."/>
            <person name="Grigoriev I.V."/>
        </authorList>
    </citation>
    <scope>NUCLEOTIDE SEQUENCE [LARGE SCALE GENOMIC DNA]</scope>
    <source>
        <strain evidence="6">CBS 583.65</strain>
    </source>
</reference>
<feature type="chain" id="PRO_5012679611" description="Carboxylesterase type B domain-containing protein" evidence="3">
    <location>
        <begin position="19"/>
        <end position="607"/>
    </location>
</feature>
<feature type="signal peptide" evidence="3">
    <location>
        <begin position="1"/>
        <end position="18"/>
    </location>
</feature>
<proteinExistence type="inferred from homology"/>
<comment type="similarity">
    <text evidence="1">Belongs to the type-B carboxylesterase/lipase family.</text>
</comment>
<dbReference type="Proteomes" id="UP000184073">
    <property type="component" value="Unassembled WGS sequence"/>
</dbReference>
<sequence length="607" mass="66707">MISLTKLAVLFAVQVCFVAVYLQLKSPTAVDATREITYKGTRSSDIEHFQNIFYAEAPTGHRRFASPIPTRPQRDSVIDATKAGAWCPQGTGDVLPFTSRVTNISEDCLSLRIARPRGTKSDAKLPVMAWLHGGGHVLGSASEILYKPDGLVKQSVADGRPMIYVGINYRLGLFGFATSKTLIERKETNVGLRDQRAALEWIRDNIGAFGGDPERVTVVGQSVGAADIGLQLMAFGGEKSVPFQQAVMMSGSPGVNFNSHPDLVANNTAAIAQQVGCVSDGHGQELQMLKCLRDAPFEVLTNLSVAAARTARPAFGEGYFYPTIDNDFIRDRPSRLARAGKFTKGIPLIASWVTNDGAWYAPPSTSTDEEVLGTFGLWLHNLSESTKEKLLQLYPLTDFEHMVRPEYDGKISPQYYRAAQMNRDIWFTCPVLDITYQYVQQGGVDKSQVRLYEFNETRYTPAFRAMGVPMWRVSHLSDIPYLFNNDNLGGGCDNSESQLSLGGKFSHTIIRFIYGITLDGEDSGVNSWPPAFSKNASKRASSSNDGPDKITLQVFGGHHGSVPVTVNKIPRTDPSTLSEAEKAVSWSKLFSRCEFINGQQFREEAGV</sequence>
<accession>A0A1L9PTF8</accession>
<dbReference type="InterPro" id="IPR002018">
    <property type="entry name" value="CarbesteraseB"/>
</dbReference>
<gene>
    <name evidence="5" type="ORF">ASPVEDRAFT_31176</name>
</gene>
<evidence type="ECO:0000256" key="2">
    <source>
        <dbReference type="ARBA" id="ARBA00022801"/>
    </source>
</evidence>
<evidence type="ECO:0000313" key="5">
    <source>
        <dbReference type="EMBL" id="OJJ04732.1"/>
    </source>
</evidence>
<organism evidence="5 6">
    <name type="scientific">Aspergillus versicolor CBS 583.65</name>
    <dbReference type="NCBI Taxonomy" id="1036611"/>
    <lineage>
        <taxon>Eukaryota</taxon>
        <taxon>Fungi</taxon>
        <taxon>Dikarya</taxon>
        <taxon>Ascomycota</taxon>
        <taxon>Pezizomycotina</taxon>
        <taxon>Eurotiomycetes</taxon>
        <taxon>Eurotiomycetidae</taxon>
        <taxon>Eurotiales</taxon>
        <taxon>Aspergillaceae</taxon>
        <taxon>Aspergillus</taxon>
        <taxon>Aspergillus subgen. Nidulantes</taxon>
    </lineage>
</organism>
<dbReference type="VEuPathDB" id="FungiDB:ASPVEDRAFT_31176"/>
<dbReference type="STRING" id="1036611.A0A1L9PTF8"/>
<dbReference type="Gene3D" id="3.40.50.1820">
    <property type="entry name" value="alpha/beta hydrolase"/>
    <property type="match status" value="1"/>
</dbReference>
<keyword evidence="2" id="KW-0378">Hydrolase</keyword>
<dbReference type="OrthoDB" id="408631at2759"/>
<dbReference type="GeneID" id="63725945"/>
<dbReference type="PANTHER" id="PTHR43142:SF1">
    <property type="entry name" value="CARBOXYLIC ESTER HYDROLASE"/>
    <property type="match status" value="1"/>
</dbReference>
<dbReference type="PANTHER" id="PTHR43142">
    <property type="entry name" value="CARBOXYLIC ESTER HYDROLASE"/>
    <property type="match status" value="1"/>
</dbReference>
<dbReference type="GO" id="GO:0016787">
    <property type="term" value="F:hydrolase activity"/>
    <property type="evidence" value="ECO:0007669"/>
    <property type="project" value="UniProtKB-KW"/>
</dbReference>
<dbReference type="EMBL" id="KV878132">
    <property type="protein sequence ID" value="OJJ04732.1"/>
    <property type="molecule type" value="Genomic_DNA"/>
</dbReference>
<dbReference type="AlphaFoldDB" id="A0A1L9PTF8"/>
<dbReference type="InterPro" id="IPR029058">
    <property type="entry name" value="AB_hydrolase_fold"/>
</dbReference>
<dbReference type="RefSeq" id="XP_040670494.1">
    <property type="nucleotide sequence ID" value="XM_040810434.1"/>
</dbReference>
<dbReference type="Pfam" id="PF00135">
    <property type="entry name" value="COesterase"/>
    <property type="match status" value="1"/>
</dbReference>
<protein>
    <recommendedName>
        <fullName evidence="4">Carboxylesterase type B domain-containing protein</fullName>
    </recommendedName>
</protein>